<dbReference type="InterPro" id="IPR000225">
    <property type="entry name" value="Armadillo"/>
</dbReference>
<dbReference type="PANTHER" id="PTHR23315">
    <property type="entry name" value="U BOX DOMAIN-CONTAINING"/>
    <property type="match status" value="1"/>
</dbReference>
<dbReference type="UniPathway" id="UPA00143"/>
<evidence type="ECO:0000256" key="6">
    <source>
        <dbReference type="PROSITE-ProRule" id="PRU00259"/>
    </source>
</evidence>
<protein>
    <recommendedName>
        <fullName evidence="3">RING-type E3 ubiquitin transferase</fullName>
        <ecNumber evidence="3">2.3.2.27</ecNumber>
    </recommendedName>
</protein>
<comment type="caution">
    <text evidence="10">The sequence shown here is derived from an EMBL/GenBank/DDBJ whole genome shotgun (WGS) entry which is preliminary data.</text>
</comment>
<feature type="repeat" description="ARM" evidence="6">
    <location>
        <begin position="438"/>
        <end position="480"/>
    </location>
</feature>
<dbReference type="SMART" id="SM00185">
    <property type="entry name" value="ARM"/>
    <property type="match status" value="3"/>
</dbReference>
<keyword evidence="4" id="KW-0808">Transferase</keyword>
<dbReference type="EMBL" id="CAJGYO010000200">
    <property type="protein sequence ID" value="CAD6341387.1"/>
    <property type="molecule type" value="Genomic_DNA"/>
</dbReference>
<gene>
    <name evidence="10" type="ORF">NCGR_LOCUS65485</name>
</gene>
<reference evidence="10" key="1">
    <citation type="submission" date="2020-10" db="EMBL/GenBank/DDBJ databases">
        <authorList>
            <person name="Han B."/>
            <person name="Lu T."/>
            <person name="Zhao Q."/>
            <person name="Huang X."/>
            <person name="Zhao Y."/>
        </authorList>
    </citation>
    <scope>NUCLEOTIDE SEQUENCE</scope>
</reference>
<evidence type="ECO:0000256" key="8">
    <source>
        <dbReference type="SAM" id="MobiDB-lite"/>
    </source>
</evidence>
<dbReference type="CDD" id="cd16664">
    <property type="entry name" value="RING-Ubox_PUB"/>
    <property type="match status" value="1"/>
</dbReference>
<dbReference type="Gene3D" id="1.25.10.10">
    <property type="entry name" value="Leucine-rich Repeat Variant"/>
    <property type="match status" value="1"/>
</dbReference>
<organism evidence="10 11">
    <name type="scientific">Miscanthus lutarioriparius</name>
    <dbReference type="NCBI Taxonomy" id="422564"/>
    <lineage>
        <taxon>Eukaryota</taxon>
        <taxon>Viridiplantae</taxon>
        <taxon>Streptophyta</taxon>
        <taxon>Embryophyta</taxon>
        <taxon>Tracheophyta</taxon>
        <taxon>Spermatophyta</taxon>
        <taxon>Magnoliopsida</taxon>
        <taxon>Liliopsida</taxon>
        <taxon>Poales</taxon>
        <taxon>Poaceae</taxon>
        <taxon>PACMAD clade</taxon>
        <taxon>Panicoideae</taxon>
        <taxon>Andropogonodae</taxon>
        <taxon>Andropogoneae</taxon>
        <taxon>Saccharinae</taxon>
        <taxon>Miscanthus</taxon>
    </lineage>
</organism>
<dbReference type="SUPFAM" id="SSF48371">
    <property type="entry name" value="ARM repeat"/>
    <property type="match status" value="1"/>
</dbReference>
<keyword evidence="11" id="KW-1185">Reference proteome</keyword>
<dbReference type="PROSITE" id="PS51698">
    <property type="entry name" value="U_BOX"/>
    <property type="match status" value="1"/>
</dbReference>
<dbReference type="FunFam" id="1.25.10.10:FF:000317">
    <property type="entry name" value="RING-type E3 ubiquitin transferase"/>
    <property type="match status" value="1"/>
</dbReference>
<feature type="region of interest" description="Disordered" evidence="8">
    <location>
        <begin position="1"/>
        <end position="42"/>
    </location>
</feature>
<dbReference type="InterPro" id="IPR013083">
    <property type="entry name" value="Znf_RING/FYVE/PHD"/>
</dbReference>
<evidence type="ECO:0000259" key="9">
    <source>
        <dbReference type="PROSITE" id="PS51698"/>
    </source>
</evidence>
<accession>A0A811SKI5</accession>
<dbReference type="InterPro" id="IPR003613">
    <property type="entry name" value="Ubox_domain"/>
</dbReference>
<evidence type="ECO:0000313" key="11">
    <source>
        <dbReference type="Proteomes" id="UP000604825"/>
    </source>
</evidence>
<evidence type="ECO:0000256" key="1">
    <source>
        <dbReference type="ARBA" id="ARBA00000900"/>
    </source>
</evidence>
<dbReference type="InterPro" id="IPR058678">
    <property type="entry name" value="ARM_PUB"/>
</dbReference>
<dbReference type="InterPro" id="IPR045210">
    <property type="entry name" value="RING-Ubox_PUB"/>
</dbReference>
<dbReference type="InterPro" id="IPR016024">
    <property type="entry name" value="ARM-type_fold"/>
</dbReference>
<evidence type="ECO:0000256" key="4">
    <source>
        <dbReference type="ARBA" id="ARBA00022679"/>
    </source>
</evidence>
<evidence type="ECO:0000256" key="7">
    <source>
        <dbReference type="SAM" id="Coils"/>
    </source>
</evidence>
<name>A0A811SKI5_9POAL</name>
<dbReference type="Pfam" id="PF25598">
    <property type="entry name" value="ARM_PUB"/>
    <property type="match status" value="1"/>
</dbReference>
<dbReference type="Proteomes" id="UP000604825">
    <property type="component" value="Unassembled WGS sequence"/>
</dbReference>
<dbReference type="SUPFAM" id="SSF57850">
    <property type="entry name" value="RING/U-box"/>
    <property type="match status" value="1"/>
</dbReference>
<dbReference type="SMART" id="SM00504">
    <property type="entry name" value="Ubox"/>
    <property type="match status" value="1"/>
</dbReference>
<dbReference type="Pfam" id="PF04564">
    <property type="entry name" value="U-box"/>
    <property type="match status" value="1"/>
</dbReference>
<dbReference type="PANTHER" id="PTHR23315:SF63">
    <property type="entry name" value="U-BOX DOMAIN-CONTAINING PROTEIN 16"/>
    <property type="match status" value="1"/>
</dbReference>
<dbReference type="FunFam" id="3.30.40.10:FF:000442">
    <property type="entry name" value="RING-type E3 ubiquitin transferase"/>
    <property type="match status" value="1"/>
</dbReference>
<keyword evidence="5" id="KW-0833">Ubl conjugation pathway</keyword>
<dbReference type="PROSITE" id="PS50176">
    <property type="entry name" value="ARM_REPEAT"/>
    <property type="match status" value="1"/>
</dbReference>
<comment type="catalytic activity">
    <reaction evidence="1">
        <text>S-ubiquitinyl-[E2 ubiquitin-conjugating enzyme]-L-cysteine + [acceptor protein]-L-lysine = [E2 ubiquitin-conjugating enzyme]-L-cysteine + N(6)-ubiquitinyl-[acceptor protein]-L-lysine.</text>
        <dbReference type="EC" id="2.3.2.27"/>
    </reaction>
</comment>
<dbReference type="GO" id="GO:0016567">
    <property type="term" value="P:protein ubiquitination"/>
    <property type="evidence" value="ECO:0007669"/>
    <property type="project" value="UniProtKB-UniPathway"/>
</dbReference>
<evidence type="ECO:0000256" key="5">
    <source>
        <dbReference type="ARBA" id="ARBA00022786"/>
    </source>
</evidence>
<dbReference type="Gene3D" id="3.30.40.10">
    <property type="entry name" value="Zinc/RING finger domain, C3HC4 (zinc finger)"/>
    <property type="match status" value="1"/>
</dbReference>
<dbReference type="GO" id="GO:0061630">
    <property type="term" value="F:ubiquitin protein ligase activity"/>
    <property type="evidence" value="ECO:0007669"/>
    <property type="project" value="UniProtKB-EC"/>
</dbReference>
<feature type="region of interest" description="Disordered" evidence="8">
    <location>
        <begin position="274"/>
        <end position="300"/>
    </location>
</feature>
<dbReference type="AlphaFoldDB" id="A0A811SKI5"/>
<feature type="coiled-coil region" evidence="7">
    <location>
        <begin position="130"/>
        <end position="157"/>
    </location>
</feature>
<dbReference type="EC" id="2.3.2.27" evidence="3"/>
<feature type="domain" description="U-box" evidence="9">
    <location>
        <begin position="294"/>
        <end position="368"/>
    </location>
</feature>
<dbReference type="InterPro" id="IPR011989">
    <property type="entry name" value="ARM-like"/>
</dbReference>
<evidence type="ECO:0000256" key="2">
    <source>
        <dbReference type="ARBA" id="ARBA00004906"/>
    </source>
</evidence>
<keyword evidence="7" id="KW-0175">Coiled coil</keyword>
<proteinExistence type="predicted"/>
<comment type="pathway">
    <text evidence="2">Protein modification; protein ubiquitination.</text>
</comment>
<dbReference type="OrthoDB" id="629492at2759"/>
<sequence>MAMPNPRTVLTSAPSPPAGCSSSTTSWSAPAEFMAPAPPSPSDGELLRSLHRLARDLSAAAETPAPFLRGALAPITRRSRLLAAAFDDLVLCAAAAGGDMPRSASLCLREVLLVLQRFKALAADCAARSRMQLLLQSDEIEEEVRELHQDLATLLDLLPGVELGLADDVIDLLDLASRQCRRFAPSVSVQAEQALKARVLSLIQEIEREIVPERERLREILEEVGINDTATCGEEIESLEREIGDRASERWTDAMIALVGLLRYAKCVLFSATPRPPSDSKPDPEVDEEGEPPAPPPDFRCPITLDIMREPVVVASGQTYDRDSIFRWFDSGKSTCPKTGQVLTVLELVPNKALKNLIAKWCRENGVAMESSEASKSEPAQAVAANKAALEAARMTASFLVKKLSISFSPDAANRVVHEIQLLSKSGADSRAFVGEAGAVPLLVPLLYSEDAGLQLNAVTALLNLSILEANKKRIMHAEGAVEAVAHILSSGATWRAKENAAAAVLSLASVHTYRRRLGRNLSIVEKLVHLVRTGPTSTKKDALAALLSLVGERENVGKLVDAGVAQAALSAISEEETAAAVLAALAKRGGAEAIVGIDGAVARLVAEMRRGTEWARENATAALVLLCRRLGARAVTQVMAVPGVEWAIWELMGTGTERARRKAASLGRICRRWAAASAADGERGSVCPAASSVVPPAMMAS</sequence>
<evidence type="ECO:0000313" key="10">
    <source>
        <dbReference type="EMBL" id="CAD6341387.1"/>
    </source>
</evidence>
<evidence type="ECO:0000256" key="3">
    <source>
        <dbReference type="ARBA" id="ARBA00012483"/>
    </source>
</evidence>